<feature type="region of interest" description="Disordered" evidence="9">
    <location>
        <begin position="210"/>
        <end position="255"/>
    </location>
</feature>
<dbReference type="InterPro" id="IPR050626">
    <property type="entry name" value="Peptidase_M16"/>
</dbReference>
<dbReference type="InterPro" id="IPR011765">
    <property type="entry name" value="Pept_M16_N"/>
</dbReference>
<proteinExistence type="inferred from homology"/>
<dbReference type="InterPro" id="IPR011249">
    <property type="entry name" value="Metalloenz_LuxS/M16"/>
</dbReference>
<evidence type="ECO:0000256" key="1">
    <source>
        <dbReference type="ARBA" id="ARBA00001947"/>
    </source>
</evidence>
<comment type="cofactor">
    <cofactor evidence="1">
        <name>Zn(2+)</name>
        <dbReference type="ChEBI" id="CHEBI:29105"/>
    </cofactor>
</comment>
<feature type="domain" description="Peptidase M16 C-terminal" evidence="11">
    <location>
        <begin position="260"/>
        <end position="433"/>
    </location>
</feature>
<evidence type="ECO:0000256" key="2">
    <source>
        <dbReference type="ARBA" id="ARBA00007261"/>
    </source>
</evidence>
<dbReference type="AlphaFoldDB" id="A0A401GHR5"/>
<dbReference type="GO" id="GO:0051603">
    <property type="term" value="P:proteolysis involved in protein catabolic process"/>
    <property type="evidence" value="ECO:0007669"/>
    <property type="project" value="TreeGrafter"/>
</dbReference>
<feature type="compositionally biased region" description="Low complexity" evidence="9">
    <location>
        <begin position="233"/>
        <end position="247"/>
    </location>
</feature>
<evidence type="ECO:0000313" key="15">
    <source>
        <dbReference type="Proteomes" id="UP000287166"/>
    </source>
</evidence>
<dbReference type="GO" id="GO:0046872">
    <property type="term" value="F:metal ion binding"/>
    <property type="evidence" value="ECO:0007669"/>
    <property type="project" value="UniProtKB-KW"/>
</dbReference>
<dbReference type="InParanoid" id="A0A401GHR5"/>
<protein>
    <submittedName>
        <fullName evidence="14">Zinc protease</fullName>
    </submittedName>
</protein>
<dbReference type="FunFam" id="3.30.830.10:FF:000005">
    <property type="entry name" value="nardilysin isoform X1"/>
    <property type="match status" value="1"/>
</dbReference>
<dbReference type="Pfam" id="PF16187">
    <property type="entry name" value="Peptidase_M16_M"/>
    <property type="match status" value="1"/>
</dbReference>
<dbReference type="EMBL" id="BFAD01000004">
    <property type="protein sequence ID" value="GBE81709.1"/>
    <property type="molecule type" value="Genomic_DNA"/>
</dbReference>
<feature type="domain" description="Peptidase M16 N-terminal" evidence="10">
    <location>
        <begin position="50"/>
        <end position="181"/>
    </location>
</feature>
<keyword evidence="7" id="KW-0482">Metalloprotease</keyword>
<dbReference type="Pfam" id="PF00675">
    <property type="entry name" value="Peptidase_M16"/>
    <property type="match status" value="1"/>
</dbReference>
<dbReference type="FunFam" id="3.30.830.10:FF:000012">
    <property type="entry name" value="Protease 3"/>
    <property type="match status" value="1"/>
</dbReference>
<comment type="caution">
    <text evidence="14">The sequence shown here is derived from an EMBL/GenBank/DDBJ whole genome shotgun (WGS) entry which is preliminary data.</text>
</comment>
<evidence type="ECO:0000259" key="13">
    <source>
        <dbReference type="Pfam" id="PF22456"/>
    </source>
</evidence>
<evidence type="ECO:0000256" key="8">
    <source>
        <dbReference type="RuleBase" id="RU004447"/>
    </source>
</evidence>
<feature type="compositionally biased region" description="Low complexity" evidence="9">
    <location>
        <begin position="210"/>
        <end position="220"/>
    </location>
</feature>
<dbReference type="PROSITE" id="PS00143">
    <property type="entry name" value="INSULINASE"/>
    <property type="match status" value="1"/>
</dbReference>
<dbReference type="GO" id="GO:0005739">
    <property type="term" value="C:mitochondrion"/>
    <property type="evidence" value="ECO:0007669"/>
    <property type="project" value="TreeGrafter"/>
</dbReference>
<dbReference type="PANTHER" id="PTHR43690">
    <property type="entry name" value="NARDILYSIN"/>
    <property type="match status" value="1"/>
</dbReference>
<accession>A0A401GHR5</accession>
<dbReference type="PANTHER" id="PTHR43690:SF18">
    <property type="entry name" value="INSULIN-DEGRADING ENZYME-RELATED"/>
    <property type="match status" value="1"/>
</dbReference>
<dbReference type="FunFam" id="3.30.830.10:FF:000003">
    <property type="entry name" value="Insulin-degrading enzyme"/>
    <property type="match status" value="1"/>
</dbReference>
<dbReference type="GO" id="GO:0043171">
    <property type="term" value="P:peptide catabolic process"/>
    <property type="evidence" value="ECO:0007669"/>
    <property type="project" value="TreeGrafter"/>
</dbReference>
<dbReference type="GeneID" id="38778626"/>
<dbReference type="Pfam" id="PF05193">
    <property type="entry name" value="Peptidase_M16_C"/>
    <property type="match status" value="1"/>
</dbReference>
<dbReference type="InterPro" id="IPR032632">
    <property type="entry name" value="Peptidase_M16_M"/>
</dbReference>
<dbReference type="Pfam" id="PF22456">
    <property type="entry name" value="PqqF-like_C_4"/>
    <property type="match status" value="1"/>
</dbReference>
<dbReference type="SUPFAM" id="SSF63411">
    <property type="entry name" value="LuxS/MPP-like metallohydrolase"/>
    <property type="match status" value="5"/>
</dbReference>
<keyword evidence="5" id="KW-0378">Hydrolase</keyword>
<organism evidence="14 15">
    <name type="scientific">Sparassis crispa</name>
    <dbReference type="NCBI Taxonomy" id="139825"/>
    <lineage>
        <taxon>Eukaryota</taxon>
        <taxon>Fungi</taxon>
        <taxon>Dikarya</taxon>
        <taxon>Basidiomycota</taxon>
        <taxon>Agaricomycotina</taxon>
        <taxon>Agaricomycetes</taxon>
        <taxon>Polyporales</taxon>
        <taxon>Sparassidaceae</taxon>
        <taxon>Sparassis</taxon>
    </lineage>
</organism>
<evidence type="ECO:0000259" key="11">
    <source>
        <dbReference type="Pfam" id="PF05193"/>
    </source>
</evidence>
<feature type="domain" description="Peptidase M16 middle/third" evidence="12">
    <location>
        <begin position="446"/>
        <end position="744"/>
    </location>
</feature>
<dbReference type="RefSeq" id="XP_027612622.1">
    <property type="nucleotide sequence ID" value="XM_027756821.1"/>
</dbReference>
<evidence type="ECO:0000259" key="10">
    <source>
        <dbReference type="Pfam" id="PF00675"/>
    </source>
</evidence>
<dbReference type="OrthoDB" id="952271at2759"/>
<gene>
    <name evidence="14" type="ORF">SCP_0400800</name>
</gene>
<comment type="similarity">
    <text evidence="2 8">Belongs to the peptidase M16 family.</text>
</comment>
<evidence type="ECO:0000256" key="7">
    <source>
        <dbReference type="ARBA" id="ARBA00023049"/>
    </source>
</evidence>
<dbReference type="InterPro" id="IPR001431">
    <property type="entry name" value="Pept_M16_Zn_BS"/>
</dbReference>
<dbReference type="InterPro" id="IPR054734">
    <property type="entry name" value="PqqF-like_C_4"/>
</dbReference>
<keyword evidence="3 14" id="KW-0645">Protease</keyword>
<feature type="compositionally biased region" description="Polar residues" evidence="9">
    <location>
        <begin position="221"/>
        <end position="232"/>
    </location>
</feature>
<dbReference type="Gene3D" id="3.30.830.10">
    <property type="entry name" value="Metalloenzyme, LuxS/M16 peptidase-like"/>
    <property type="match status" value="4"/>
</dbReference>
<name>A0A401GHR5_9APHY</name>
<keyword evidence="15" id="KW-1185">Reference proteome</keyword>
<reference evidence="14 15" key="1">
    <citation type="journal article" date="2018" name="Sci. Rep.">
        <title>Genome sequence of the cauliflower mushroom Sparassis crispa (Hanabiratake) and its association with beneficial usage.</title>
        <authorList>
            <person name="Kiyama R."/>
            <person name="Furutani Y."/>
            <person name="Kawaguchi K."/>
            <person name="Nakanishi T."/>
        </authorList>
    </citation>
    <scope>NUCLEOTIDE SEQUENCE [LARGE SCALE GENOMIC DNA]</scope>
</reference>
<evidence type="ECO:0000256" key="5">
    <source>
        <dbReference type="ARBA" id="ARBA00022801"/>
    </source>
</evidence>
<evidence type="ECO:0000259" key="12">
    <source>
        <dbReference type="Pfam" id="PF16187"/>
    </source>
</evidence>
<evidence type="ECO:0000256" key="9">
    <source>
        <dbReference type="SAM" id="MobiDB-lite"/>
    </source>
</evidence>
<evidence type="ECO:0000256" key="4">
    <source>
        <dbReference type="ARBA" id="ARBA00022723"/>
    </source>
</evidence>
<feature type="compositionally biased region" description="Basic and acidic residues" evidence="9">
    <location>
        <begin position="1103"/>
        <end position="1117"/>
    </location>
</feature>
<sequence length="1129" mass="128094">MAASSLKHPEWKHISGPNPYTVFTKSIQKSPQDDREYRLIQLQNGLQSMLVHDPKADKAAASLDVAVGHLYDPDDMPGLAHFCEHLLFMGTEQYPKDNEYSEYLARNNGSSNAYTGTSNTNYYFSVATAALPGALSRFAAFFHSPLFSPSCTSRELNAVDSEFKKNHQSDIWRIFQVNKHLSIDGHPWRKFGSGNRESLERVGMELKAEGLLNGNGNRNGATESAGSSLAVTPSSSRAPSPTPSSSSELEGDGGVVGRETRRRLVEWWSKEYCASRMRLCVIGKEPLDELADMVAELFSPIPNRAQDPLPKISQHPFGPKEMGTLVSVQTVMSFHAVEISFPLDYQPPHWKHEPAHFLSHFLGHEGPGSLHSYLKNKGWVSALSAGPQLLARNFAMMKVTLHLTPEGFENYRAAMLVVFKYLSLLRASPFPAWNQREQSKIRATRFRFAEKRRPDDYAVWVAEHLSWPVPPELLLSAPQLVWEWDDSDPVNGGEGEMREVLESLRAFRGRAVLMAKAEEFERVMGKDLTWEHESWYGTPYRVERLNSAFVAEAERPNDIPELFLPGPNEFIPANLDVEKRPVDQPSKRPRLIRETPLSSLWHKKDDQFWVPKAQVVMEIRSPASNTSARACVLTRLFADLVNDSLTEFAYDADLAGLSYSFSSHALGVYVTLSGYNDKLHVLARDVVKRVKNLHIKADRLQVMKDLAKRDWENFFLGQPYRLSDYFAHYLTMDQQWTFAEKLEEIESITVEELQAHVPQLLSKLYMRMLIVGNMHKDDAVRLAEMTENILQSSPIHPCEMLDRALLLPCGANHAWTMDVPNTNEPNSSLTYYLHLGSLIEPRSRVTSALLTQILSEPAFNVLRTREQLGYVVSCSQWPSSGDGETGLRIVVQSERSPVYLEERVDAFFDEMKEKIEEMPEKEFEEQKGGLERRWREGVKNLAEETGRYWTHIDSGYLDFLRRESDALLVKSITKEDVLSLFMSRVHHSSPSRAKLSVHVRSQKKPVQRISIPAMKALEAILTQRGIHITDTEGWRELTKDGEPLVSQFVQYWQDTFGGISPIPPELAQDAMSSLSALMERYPTQSKEEEENVKEGVTMIKDPKAFKASLRKSDEPRPLVDWGDLPTSKY</sequence>
<evidence type="ECO:0000313" key="14">
    <source>
        <dbReference type="EMBL" id="GBE81709.1"/>
    </source>
</evidence>
<dbReference type="Proteomes" id="UP000287166">
    <property type="component" value="Unassembled WGS sequence"/>
</dbReference>
<dbReference type="FunCoup" id="A0A401GHR5">
    <property type="interactions" value="430"/>
</dbReference>
<dbReference type="STRING" id="139825.A0A401GHR5"/>
<evidence type="ECO:0000256" key="6">
    <source>
        <dbReference type="ARBA" id="ARBA00022833"/>
    </source>
</evidence>
<keyword evidence="6" id="KW-0862">Zinc</keyword>
<feature type="region of interest" description="Disordered" evidence="9">
    <location>
        <begin position="1103"/>
        <end position="1129"/>
    </location>
</feature>
<dbReference type="GO" id="GO:0004222">
    <property type="term" value="F:metalloendopeptidase activity"/>
    <property type="evidence" value="ECO:0007669"/>
    <property type="project" value="InterPro"/>
</dbReference>
<keyword evidence="4" id="KW-0479">Metal-binding</keyword>
<feature type="domain" description="Coenzyme PQQ synthesis protein F-like C-terminal lobe" evidence="13">
    <location>
        <begin position="849"/>
        <end position="949"/>
    </location>
</feature>
<dbReference type="GO" id="GO:0005829">
    <property type="term" value="C:cytosol"/>
    <property type="evidence" value="ECO:0007669"/>
    <property type="project" value="TreeGrafter"/>
</dbReference>
<dbReference type="InterPro" id="IPR007863">
    <property type="entry name" value="Peptidase_M16_C"/>
</dbReference>
<evidence type="ECO:0000256" key="3">
    <source>
        <dbReference type="ARBA" id="ARBA00022670"/>
    </source>
</evidence>